<feature type="compositionally biased region" description="Basic and acidic residues" evidence="8">
    <location>
        <begin position="250"/>
        <end position="261"/>
    </location>
</feature>
<accession>A0A9D5CZ08</accession>
<keyword evidence="4" id="KW-0132">Cell division</keyword>
<reference evidence="10" key="1">
    <citation type="submission" date="2021-03" db="EMBL/GenBank/DDBJ databases">
        <authorList>
            <person name="Li Z."/>
            <person name="Yang C."/>
        </authorList>
    </citation>
    <scope>NUCLEOTIDE SEQUENCE</scope>
    <source>
        <strain evidence="10">Dzin_1.0</strain>
        <tissue evidence="10">Leaf</tissue>
    </source>
</reference>
<evidence type="ECO:0000259" key="9">
    <source>
        <dbReference type="Pfam" id="PF06136"/>
    </source>
</evidence>
<dbReference type="InterPro" id="IPR048351">
    <property type="entry name" value="SOK_DIX"/>
</dbReference>
<keyword evidence="3" id="KW-1003">Cell membrane</keyword>
<dbReference type="GO" id="GO:0051258">
    <property type="term" value="P:protein polymerization"/>
    <property type="evidence" value="ECO:0007669"/>
    <property type="project" value="UniProtKB-ARBA"/>
</dbReference>
<feature type="compositionally biased region" description="Polar residues" evidence="8">
    <location>
        <begin position="112"/>
        <end position="129"/>
    </location>
</feature>
<dbReference type="PANTHER" id="PTHR31083">
    <property type="entry name" value="UPSTREAM OF FLC PROTEIN (DUF966)"/>
    <property type="match status" value="1"/>
</dbReference>
<feature type="region of interest" description="Disordered" evidence="8">
    <location>
        <begin position="236"/>
        <end position="282"/>
    </location>
</feature>
<dbReference type="PANTHER" id="PTHR31083:SF5">
    <property type="entry name" value="PROTEIN SOSEKI 1"/>
    <property type="match status" value="1"/>
</dbReference>
<evidence type="ECO:0000256" key="4">
    <source>
        <dbReference type="ARBA" id="ARBA00022618"/>
    </source>
</evidence>
<dbReference type="OrthoDB" id="1907705at2759"/>
<feature type="compositionally biased region" description="Basic and acidic residues" evidence="8">
    <location>
        <begin position="270"/>
        <end position="282"/>
    </location>
</feature>
<keyword evidence="6" id="KW-0131">Cell cycle</keyword>
<evidence type="ECO:0000256" key="1">
    <source>
        <dbReference type="ARBA" id="ARBA00004413"/>
    </source>
</evidence>
<keyword evidence="5" id="KW-0472">Membrane</keyword>
<dbReference type="EMBL" id="JAGGNH010000002">
    <property type="protein sequence ID" value="KAJ0981599.1"/>
    <property type="molecule type" value="Genomic_DNA"/>
</dbReference>
<evidence type="ECO:0000256" key="2">
    <source>
        <dbReference type="ARBA" id="ARBA00022473"/>
    </source>
</evidence>
<evidence type="ECO:0000256" key="8">
    <source>
        <dbReference type="SAM" id="MobiDB-lite"/>
    </source>
</evidence>
<evidence type="ECO:0000313" key="10">
    <source>
        <dbReference type="EMBL" id="KAJ0981599.1"/>
    </source>
</evidence>
<comment type="subcellular location">
    <subcellularLocation>
        <location evidence="1">Cell membrane</location>
        <topology evidence="1">Peripheral membrane protein</topology>
        <orientation evidence="1">Cytoplasmic side</orientation>
    </subcellularLocation>
</comment>
<evidence type="ECO:0000256" key="6">
    <source>
        <dbReference type="ARBA" id="ARBA00023306"/>
    </source>
</evidence>
<dbReference type="AlphaFoldDB" id="A0A9D5CZ08"/>
<reference evidence="10" key="2">
    <citation type="journal article" date="2022" name="Hortic Res">
        <title>The genome of Dioscorea zingiberensis sheds light on the biosynthesis, origin and evolution of the medicinally important diosgenin saponins.</title>
        <authorList>
            <person name="Li Y."/>
            <person name="Tan C."/>
            <person name="Li Z."/>
            <person name="Guo J."/>
            <person name="Li S."/>
            <person name="Chen X."/>
            <person name="Wang C."/>
            <person name="Dai X."/>
            <person name="Yang H."/>
            <person name="Song W."/>
            <person name="Hou L."/>
            <person name="Xu J."/>
            <person name="Tong Z."/>
            <person name="Xu A."/>
            <person name="Yuan X."/>
            <person name="Wang W."/>
            <person name="Yang Q."/>
            <person name="Chen L."/>
            <person name="Sun Z."/>
            <person name="Wang K."/>
            <person name="Pan B."/>
            <person name="Chen J."/>
            <person name="Bao Y."/>
            <person name="Liu F."/>
            <person name="Qi X."/>
            <person name="Gang D.R."/>
            <person name="Wen J."/>
            <person name="Li J."/>
        </authorList>
    </citation>
    <scope>NUCLEOTIDE SEQUENCE</scope>
    <source>
        <strain evidence="10">Dzin_1.0</strain>
    </source>
</reference>
<dbReference type="GO" id="GO:0051301">
    <property type="term" value="P:cell division"/>
    <property type="evidence" value="ECO:0007669"/>
    <property type="project" value="UniProtKB-KW"/>
</dbReference>
<proteinExistence type="inferred from homology"/>
<feature type="domain" description="SOSEKI DIX-like" evidence="9">
    <location>
        <begin position="14"/>
        <end position="102"/>
    </location>
</feature>
<organism evidence="10 11">
    <name type="scientific">Dioscorea zingiberensis</name>
    <dbReference type="NCBI Taxonomy" id="325984"/>
    <lineage>
        <taxon>Eukaryota</taxon>
        <taxon>Viridiplantae</taxon>
        <taxon>Streptophyta</taxon>
        <taxon>Embryophyta</taxon>
        <taxon>Tracheophyta</taxon>
        <taxon>Spermatophyta</taxon>
        <taxon>Magnoliopsida</taxon>
        <taxon>Liliopsida</taxon>
        <taxon>Dioscoreales</taxon>
        <taxon>Dioscoreaceae</taxon>
        <taxon>Dioscorea</taxon>
    </lineage>
</organism>
<evidence type="ECO:0000256" key="7">
    <source>
        <dbReference type="ARBA" id="ARBA00024211"/>
    </source>
</evidence>
<keyword evidence="2" id="KW-0217">Developmental protein</keyword>
<evidence type="ECO:0000256" key="5">
    <source>
        <dbReference type="ARBA" id="ARBA00023136"/>
    </source>
</evidence>
<comment type="caution">
    <text evidence="10">The sequence shown here is derived from an EMBL/GenBank/DDBJ whole genome shotgun (WGS) entry which is preliminary data.</text>
</comment>
<dbReference type="Pfam" id="PF06136">
    <property type="entry name" value="SOK"/>
    <property type="match status" value="1"/>
</dbReference>
<protein>
    <recommendedName>
        <fullName evidence="9">SOSEKI DIX-like domain-containing protein</fullName>
    </recommendedName>
</protein>
<dbReference type="InterPro" id="IPR010369">
    <property type="entry name" value="SOK"/>
</dbReference>
<comment type="similarity">
    <text evidence="7">Belongs to the SOSEKI family.</text>
</comment>
<feature type="compositionally biased region" description="Low complexity" evidence="8">
    <location>
        <begin position="167"/>
        <end position="188"/>
    </location>
</feature>
<sequence>METMKGRERELRKVNVVYFISRDGKVEQPHLIRVQQLHSHGVHLRDVKRWLSALRGDGMPDSFAWSFKRRYKNGYVWQDLRDDDLITPFSDTEYILKGSELLLRSVDDRQRPTTLDMSLSSANTKNSLRTSTPASPPPPPPQSQDTSDESSTHSAVVFKKQKEDELSNISNCNSSTRINNNNNNNNNNNKKHTSKNNDSRPKASRLLHNLIHCGTIDTSDSILQPVICQQISMEVKSQSRRSQLGGGTSRLHDQQHEENSGHRYSNARKRSSDSEGRRSWRKGTVDKTVRVVYRLAGPEPNCSQCGNNFKPDKLHAHMKSCRVLKAKRRKEKELVKGDY</sequence>
<dbReference type="Proteomes" id="UP001085076">
    <property type="component" value="Miscellaneous, Linkage group lg02"/>
</dbReference>
<keyword evidence="11" id="KW-1185">Reference proteome</keyword>
<dbReference type="GO" id="GO:0005886">
    <property type="term" value="C:plasma membrane"/>
    <property type="evidence" value="ECO:0007669"/>
    <property type="project" value="UniProtKB-SubCell"/>
</dbReference>
<evidence type="ECO:0000256" key="3">
    <source>
        <dbReference type="ARBA" id="ARBA00022475"/>
    </source>
</evidence>
<name>A0A9D5CZ08_9LILI</name>
<evidence type="ECO:0000313" key="11">
    <source>
        <dbReference type="Proteomes" id="UP001085076"/>
    </source>
</evidence>
<gene>
    <name evidence="10" type="ORF">J5N97_009854</name>
</gene>
<feature type="region of interest" description="Disordered" evidence="8">
    <location>
        <begin position="112"/>
        <end position="201"/>
    </location>
</feature>